<feature type="compositionally biased region" description="Low complexity" evidence="1">
    <location>
        <begin position="129"/>
        <end position="146"/>
    </location>
</feature>
<keyword evidence="3" id="KW-1185">Reference proteome</keyword>
<dbReference type="EMBL" id="JAYKXP010000003">
    <property type="protein sequence ID" value="KAK7060549.1"/>
    <property type="molecule type" value="Genomic_DNA"/>
</dbReference>
<feature type="compositionally biased region" description="Polar residues" evidence="1">
    <location>
        <begin position="54"/>
        <end position="63"/>
    </location>
</feature>
<gene>
    <name evidence="2" type="primary">FMP27_1</name>
    <name evidence="2" type="ORF">VNI00_001315</name>
</gene>
<comment type="caution">
    <text evidence="2">The sequence shown here is derived from an EMBL/GenBank/DDBJ whole genome shotgun (WGS) entry which is preliminary data.</text>
</comment>
<evidence type="ECO:0000313" key="2">
    <source>
        <dbReference type="EMBL" id="KAK7060549.1"/>
    </source>
</evidence>
<organism evidence="2 3">
    <name type="scientific">Paramarasmius palmivorus</name>
    <dbReference type="NCBI Taxonomy" id="297713"/>
    <lineage>
        <taxon>Eukaryota</taxon>
        <taxon>Fungi</taxon>
        <taxon>Dikarya</taxon>
        <taxon>Basidiomycota</taxon>
        <taxon>Agaricomycotina</taxon>
        <taxon>Agaricomycetes</taxon>
        <taxon>Agaricomycetidae</taxon>
        <taxon>Agaricales</taxon>
        <taxon>Marasmiineae</taxon>
        <taxon>Marasmiaceae</taxon>
        <taxon>Paramarasmius</taxon>
    </lineage>
</organism>
<dbReference type="AlphaFoldDB" id="A0AAW0EBH9"/>
<protein>
    <submittedName>
        <fullName evidence="2">Protein SABRE</fullName>
    </submittedName>
</protein>
<reference evidence="2 3" key="1">
    <citation type="submission" date="2024-01" db="EMBL/GenBank/DDBJ databases">
        <title>A draft genome for a cacao thread blight-causing isolate of Paramarasmius palmivorus.</title>
        <authorList>
            <person name="Baruah I.K."/>
            <person name="Bukari Y."/>
            <person name="Amoako-Attah I."/>
            <person name="Meinhardt L.W."/>
            <person name="Bailey B.A."/>
            <person name="Cohen S.P."/>
        </authorList>
    </citation>
    <scope>NUCLEOTIDE SEQUENCE [LARGE SCALE GENOMIC DNA]</scope>
    <source>
        <strain evidence="2 3">GH-12</strain>
    </source>
</reference>
<proteinExistence type="predicted"/>
<evidence type="ECO:0000313" key="3">
    <source>
        <dbReference type="Proteomes" id="UP001383192"/>
    </source>
</evidence>
<feature type="region of interest" description="Disordered" evidence="1">
    <location>
        <begin position="36"/>
        <end position="159"/>
    </location>
</feature>
<dbReference type="Proteomes" id="UP001383192">
    <property type="component" value="Unassembled WGS sequence"/>
</dbReference>
<evidence type="ECO:0000256" key="1">
    <source>
        <dbReference type="SAM" id="MobiDB-lite"/>
    </source>
</evidence>
<name>A0AAW0EBH9_9AGAR</name>
<accession>A0AAW0EBH9</accession>
<sequence length="159" mass="17771">MSWKGWVKMALHQPLVPVLPVARELISKTKWIASKGGHSLVEGNALPKPPRLKTITSAQPESARSSEEATDENPSPDTPQDPQPRTGMRWKKTSRRAPDAVFFTDKITAEPENYQSNTQIEPQGRHRVLSLFSRSSSRSGTSDTSLPYFTRKSSEASRR</sequence>